<comment type="caution">
    <text evidence="3">The sequence shown here is derived from an EMBL/GenBank/DDBJ whole genome shotgun (WGS) entry which is preliminary data.</text>
</comment>
<name>A0AAV5JMD5_9ROSI</name>
<organism evidence="3 4">
    <name type="scientific">Rubroshorea leprosula</name>
    <dbReference type="NCBI Taxonomy" id="152421"/>
    <lineage>
        <taxon>Eukaryota</taxon>
        <taxon>Viridiplantae</taxon>
        <taxon>Streptophyta</taxon>
        <taxon>Embryophyta</taxon>
        <taxon>Tracheophyta</taxon>
        <taxon>Spermatophyta</taxon>
        <taxon>Magnoliopsida</taxon>
        <taxon>eudicotyledons</taxon>
        <taxon>Gunneridae</taxon>
        <taxon>Pentapetalae</taxon>
        <taxon>rosids</taxon>
        <taxon>malvids</taxon>
        <taxon>Malvales</taxon>
        <taxon>Dipterocarpaceae</taxon>
        <taxon>Rubroshorea</taxon>
    </lineage>
</organism>
<accession>A0AAV5JMD5</accession>
<keyword evidence="1" id="KW-1133">Transmembrane helix</keyword>
<dbReference type="EMBL" id="BPVZ01000037">
    <property type="protein sequence ID" value="GKV12722.1"/>
    <property type="molecule type" value="Genomic_DNA"/>
</dbReference>
<dbReference type="PROSITE" id="PS51485">
    <property type="entry name" value="PHYTOCYANIN"/>
    <property type="match status" value="1"/>
</dbReference>
<dbReference type="Pfam" id="PF02298">
    <property type="entry name" value="Cu_bind_like"/>
    <property type="match status" value="1"/>
</dbReference>
<dbReference type="SUPFAM" id="SSF49503">
    <property type="entry name" value="Cupredoxins"/>
    <property type="match status" value="1"/>
</dbReference>
<feature type="domain" description="Phytocyanin" evidence="2">
    <location>
        <begin position="60"/>
        <end position="102"/>
    </location>
</feature>
<evidence type="ECO:0000256" key="1">
    <source>
        <dbReference type="SAM" id="Phobius"/>
    </source>
</evidence>
<dbReference type="AlphaFoldDB" id="A0AAV5JMD5"/>
<sequence>MQENSMICFLYIKHLTCFKALCRSILIISPKHIVIVKGLAMAIAVAFLLLLVASPTVYAVNYIVGDSSGWSQGVDYSTWAQGKTFNVGDTLCKFQIKHVSHI</sequence>
<evidence type="ECO:0000313" key="4">
    <source>
        <dbReference type="Proteomes" id="UP001054252"/>
    </source>
</evidence>
<dbReference type="Gene3D" id="2.60.40.420">
    <property type="entry name" value="Cupredoxins - blue copper proteins"/>
    <property type="match status" value="1"/>
</dbReference>
<keyword evidence="1" id="KW-0472">Membrane</keyword>
<protein>
    <recommendedName>
        <fullName evidence="2">Phytocyanin domain-containing protein</fullName>
    </recommendedName>
</protein>
<gene>
    <name evidence="3" type="ORF">SLEP1_g23839</name>
</gene>
<dbReference type="GO" id="GO:0009055">
    <property type="term" value="F:electron transfer activity"/>
    <property type="evidence" value="ECO:0007669"/>
    <property type="project" value="InterPro"/>
</dbReference>
<feature type="transmembrane region" description="Helical" evidence="1">
    <location>
        <begin position="33"/>
        <end position="53"/>
    </location>
</feature>
<dbReference type="InterPro" id="IPR003245">
    <property type="entry name" value="Phytocyanin_dom"/>
</dbReference>
<dbReference type="InterPro" id="IPR008972">
    <property type="entry name" value="Cupredoxin"/>
</dbReference>
<evidence type="ECO:0000259" key="2">
    <source>
        <dbReference type="PROSITE" id="PS51485"/>
    </source>
</evidence>
<keyword evidence="1" id="KW-0812">Transmembrane</keyword>
<evidence type="ECO:0000313" key="3">
    <source>
        <dbReference type="EMBL" id="GKV12722.1"/>
    </source>
</evidence>
<reference evidence="3 4" key="1">
    <citation type="journal article" date="2021" name="Commun. Biol.">
        <title>The genome of Shorea leprosula (Dipterocarpaceae) highlights the ecological relevance of drought in aseasonal tropical rainforests.</title>
        <authorList>
            <person name="Ng K.K.S."/>
            <person name="Kobayashi M.J."/>
            <person name="Fawcett J.A."/>
            <person name="Hatakeyama M."/>
            <person name="Paape T."/>
            <person name="Ng C.H."/>
            <person name="Ang C.C."/>
            <person name="Tnah L.H."/>
            <person name="Lee C.T."/>
            <person name="Nishiyama T."/>
            <person name="Sese J."/>
            <person name="O'Brien M.J."/>
            <person name="Copetti D."/>
            <person name="Mohd Noor M.I."/>
            <person name="Ong R.C."/>
            <person name="Putra M."/>
            <person name="Sireger I.Z."/>
            <person name="Indrioko S."/>
            <person name="Kosugi Y."/>
            <person name="Izuno A."/>
            <person name="Isagi Y."/>
            <person name="Lee S.L."/>
            <person name="Shimizu K.K."/>
        </authorList>
    </citation>
    <scope>NUCLEOTIDE SEQUENCE [LARGE SCALE GENOMIC DNA]</scope>
    <source>
        <strain evidence="3">214</strain>
    </source>
</reference>
<dbReference type="Proteomes" id="UP001054252">
    <property type="component" value="Unassembled WGS sequence"/>
</dbReference>
<proteinExistence type="predicted"/>
<keyword evidence="4" id="KW-1185">Reference proteome</keyword>